<dbReference type="Pfam" id="PF00430">
    <property type="entry name" value="ATP-synt_B"/>
    <property type="match status" value="1"/>
</dbReference>
<dbReference type="RefSeq" id="WP_023064168.1">
    <property type="nucleotide sequence ID" value="NZ_AUZM01000002.1"/>
</dbReference>
<accession>U7QP59</accession>
<dbReference type="GO" id="GO:0016787">
    <property type="term" value="F:hydrolase activity"/>
    <property type="evidence" value="ECO:0007669"/>
    <property type="project" value="UniProtKB-KW"/>
</dbReference>
<name>U7QP59_9CYAN</name>
<evidence type="ECO:0000256" key="8">
    <source>
        <dbReference type="ARBA" id="ARBA00023136"/>
    </source>
</evidence>
<evidence type="ECO:0000256" key="12">
    <source>
        <dbReference type="HAMAP-Rule" id="MF_01398"/>
    </source>
</evidence>
<keyword evidence="15" id="KW-1185">Reference proteome</keyword>
<dbReference type="GO" id="GO:0012505">
    <property type="term" value="C:endomembrane system"/>
    <property type="evidence" value="ECO:0007669"/>
    <property type="project" value="UniProtKB-SubCell"/>
</dbReference>
<evidence type="ECO:0000256" key="1">
    <source>
        <dbReference type="ARBA" id="ARBA00005513"/>
    </source>
</evidence>
<evidence type="ECO:0000256" key="13">
    <source>
        <dbReference type="SAM" id="MobiDB-lite"/>
    </source>
</evidence>
<keyword evidence="12" id="KW-0793">Thylakoid</keyword>
<protein>
    <recommendedName>
        <fullName evidence="12">ATP synthase subunit b</fullName>
    </recommendedName>
    <alternativeName>
        <fullName evidence="12">ATP synthase F(0) sector subunit b</fullName>
    </alternativeName>
    <alternativeName>
        <fullName evidence="12">ATPase subunit I</fullName>
    </alternativeName>
    <alternativeName>
        <fullName evidence="12">F-type ATPase subunit b</fullName>
        <shortName evidence="12">F-ATPase subunit b</shortName>
    </alternativeName>
</protein>
<dbReference type="PANTHER" id="PTHR33445:SF2">
    <property type="entry name" value="ATP SYNTHASE SUBUNIT B', CHLOROPLASTIC"/>
    <property type="match status" value="1"/>
</dbReference>
<keyword evidence="6 12" id="KW-1133">Transmembrane helix</keyword>
<keyword evidence="7 12" id="KW-0406">Ion transport</keyword>
<sequence length="445" mass="52241">MLINWFTVIAQLINFIILVFLLKRFLYQPILNTMHKRQKHIESQWQEAEQEREKAKKEASSYRRQQQQLNERRNALMSEAKEKAEQHRQTLVKNARDEVDQIQAKWQASVRRKQRLFFDRLQEKVSEKTVEITRKILFDLAEISLEQQVVSRFIGNLQNLENSERETIAQALEQSPEPILIRSRFELSEETQNQIFDLLQQQIFPDQSLTLEPEDIEDQNSEDQNGQAEPTEAEEEEEEKILVQFEPSSDLICGIELLAGGYELAWSFHDYLQQIQRDISEVIQAEIRQANQQKTARSSEEKLQQQLIEYSCEVARHALKDIVDASLEEQAIATFLKRLQSVNFPQQQQLAQTLQQSDSDLMIRSSFEIPDAQKQEIIQTLEQVMLFNGNEQEIKFKRSPDLICGIELQLAGNEIVWSLDRYVQNLDERFSMLLKEEDRAPSFRG</sequence>
<evidence type="ECO:0000313" key="14">
    <source>
        <dbReference type="EMBL" id="ERT09668.1"/>
    </source>
</evidence>
<dbReference type="InterPro" id="IPR017707">
    <property type="entry name" value="Alt_ATP_synth_F0_bsu"/>
</dbReference>
<evidence type="ECO:0000256" key="7">
    <source>
        <dbReference type="ARBA" id="ARBA00023065"/>
    </source>
</evidence>
<comment type="similarity">
    <text evidence="1 12">Belongs to the ATPase B chain family.</text>
</comment>
<dbReference type="InterPro" id="IPR002146">
    <property type="entry name" value="ATP_synth_b/b'su_bac/chlpt"/>
</dbReference>
<keyword evidence="2 12" id="KW-0813">Transport</keyword>
<dbReference type="InterPro" id="IPR005864">
    <property type="entry name" value="ATP_synth_F0_bsu_bac"/>
</dbReference>
<feature type="compositionally biased region" description="Basic and acidic residues" evidence="13">
    <location>
        <begin position="49"/>
        <end position="61"/>
    </location>
</feature>
<gene>
    <name evidence="12" type="primary">atpF</name>
    <name evidence="14" type="ORF">M595_0386</name>
</gene>
<evidence type="ECO:0000313" key="15">
    <source>
        <dbReference type="Proteomes" id="UP000017127"/>
    </source>
</evidence>
<evidence type="ECO:0000256" key="4">
    <source>
        <dbReference type="ARBA" id="ARBA00022692"/>
    </source>
</evidence>
<comment type="function">
    <text evidence="10 12">F(1)F(0) ATP synthase produces ATP from ADP in the presence of a proton or sodium gradient. F-type ATPases consist of two structural domains, F(1) containing the extramembraneous catalytic core and F(0) containing the membrane proton channel, linked together by a central stalk and a peripheral stalk. During catalysis, ATP synthesis in the catalytic domain of F(1) is coupled via a rotary mechanism of the central stalk subunits to proton translocation.</text>
</comment>
<dbReference type="GO" id="GO:0046961">
    <property type="term" value="F:proton-transporting ATPase activity, rotational mechanism"/>
    <property type="evidence" value="ECO:0007669"/>
    <property type="project" value="TreeGrafter"/>
</dbReference>
<evidence type="ECO:0000256" key="5">
    <source>
        <dbReference type="ARBA" id="ARBA00022781"/>
    </source>
</evidence>
<dbReference type="HAMAP" id="MF_01398">
    <property type="entry name" value="ATP_synth_b_bprime"/>
    <property type="match status" value="1"/>
</dbReference>
<comment type="caution">
    <text evidence="14">The sequence shown here is derived from an EMBL/GenBank/DDBJ whole genome shotgun (WGS) entry which is preliminary data.</text>
</comment>
<keyword evidence="4 12" id="KW-0812">Transmembrane</keyword>
<dbReference type="OrthoDB" id="466272at2"/>
<keyword evidence="14" id="KW-0378">Hydrolase</keyword>
<dbReference type="GO" id="GO:0045259">
    <property type="term" value="C:proton-transporting ATP synthase complex"/>
    <property type="evidence" value="ECO:0007669"/>
    <property type="project" value="UniProtKB-KW"/>
</dbReference>
<feature type="transmembrane region" description="Helical" evidence="12">
    <location>
        <begin position="6"/>
        <end position="27"/>
    </location>
</feature>
<dbReference type="EMBL" id="AUZM01000002">
    <property type="protein sequence ID" value="ERT09668.1"/>
    <property type="molecule type" value="Genomic_DNA"/>
</dbReference>
<dbReference type="GO" id="GO:0046933">
    <property type="term" value="F:proton-transporting ATP synthase activity, rotational mechanism"/>
    <property type="evidence" value="ECO:0007669"/>
    <property type="project" value="UniProtKB-UniRule"/>
</dbReference>
<keyword evidence="9 12" id="KW-0066">ATP synthesis</keyword>
<comment type="subcellular location">
    <subcellularLocation>
        <location evidence="12">Cellular thylakoid membrane</location>
        <topology evidence="12">Single-pass membrane protein</topology>
    </subcellularLocation>
    <subcellularLocation>
        <location evidence="11">Endomembrane system</location>
        <topology evidence="11">Single-pass membrane protein</topology>
    </subcellularLocation>
</comment>
<organism evidence="14 15">
    <name type="scientific">Lyngbya aestuarii BL J</name>
    <dbReference type="NCBI Taxonomy" id="1348334"/>
    <lineage>
        <taxon>Bacteria</taxon>
        <taxon>Bacillati</taxon>
        <taxon>Cyanobacteriota</taxon>
        <taxon>Cyanophyceae</taxon>
        <taxon>Oscillatoriophycideae</taxon>
        <taxon>Oscillatoriales</taxon>
        <taxon>Microcoleaceae</taxon>
        <taxon>Lyngbya</taxon>
    </lineage>
</organism>
<keyword evidence="5 12" id="KW-0375">Hydrogen ion transport</keyword>
<reference evidence="14 15" key="1">
    <citation type="journal article" date="2013" name="Front. Microbiol.">
        <title>Comparative genomic analyses of the cyanobacterium, Lyngbya aestuarii BL J, a powerful hydrogen producer.</title>
        <authorList>
            <person name="Kothari A."/>
            <person name="Vaughn M."/>
            <person name="Garcia-Pichel F."/>
        </authorList>
    </citation>
    <scope>NUCLEOTIDE SEQUENCE [LARGE SCALE GENOMIC DNA]</scope>
    <source>
        <strain evidence="14 15">BL J</strain>
    </source>
</reference>
<evidence type="ECO:0000256" key="2">
    <source>
        <dbReference type="ARBA" id="ARBA00022448"/>
    </source>
</evidence>
<comment type="function">
    <text evidence="12">Component of the F(0) channel, it forms part of the peripheral stalk, linking F(1) to F(0).</text>
</comment>
<evidence type="ECO:0000256" key="10">
    <source>
        <dbReference type="ARBA" id="ARBA00025198"/>
    </source>
</evidence>
<comment type="subunit">
    <text evidence="12">F-type ATPases have 2 components, F(1) - the catalytic core - and F(0) - the membrane proton channel. F(1) has five subunits: alpha(3), beta(3), gamma(1), delta(1), epsilon(1). F(0) has four main subunits: a(1), b(1), b'(1) and c(10-14). The alpha and beta chains form an alternating ring which encloses part of the gamma chain. F(1) is attached to F(0) by a central stalk formed by the gamma and epsilon chains, while a peripheral stalk is formed by the delta, b and b' chains.</text>
</comment>
<evidence type="ECO:0000256" key="11">
    <source>
        <dbReference type="ARBA" id="ARBA00037847"/>
    </source>
</evidence>
<dbReference type="CDD" id="cd06503">
    <property type="entry name" value="ATP-synt_Fo_b"/>
    <property type="match status" value="1"/>
</dbReference>
<dbReference type="GO" id="GO:0031676">
    <property type="term" value="C:plasma membrane-derived thylakoid membrane"/>
    <property type="evidence" value="ECO:0007669"/>
    <property type="project" value="UniProtKB-SubCell"/>
</dbReference>
<proteinExistence type="inferred from homology"/>
<dbReference type="AlphaFoldDB" id="U7QP59"/>
<dbReference type="InterPro" id="IPR050059">
    <property type="entry name" value="ATP_synthase_B_chain"/>
</dbReference>
<keyword evidence="8 12" id="KW-0472">Membrane</keyword>
<keyword evidence="3 12" id="KW-0138">CF(0)</keyword>
<dbReference type="NCBIfam" id="TIGR01144">
    <property type="entry name" value="ATP_synt_b"/>
    <property type="match status" value="1"/>
</dbReference>
<feature type="region of interest" description="Disordered" evidence="13">
    <location>
        <begin position="45"/>
        <end position="68"/>
    </location>
</feature>
<dbReference type="PANTHER" id="PTHR33445">
    <property type="entry name" value="ATP SYNTHASE SUBUNIT B', CHLOROPLASTIC"/>
    <property type="match status" value="1"/>
</dbReference>
<feature type="region of interest" description="Disordered" evidence="13">
    <location>
        <begin position="216"/>
        <end position="238"/>
    </location>
</feature>
<evidence type="ECO:0000256" key="9">
    <source>
        <dbReference type="ARBA" id="ARBA00023310"/>
    </source>
</evidence>
<evidence type="ECO:0000256" key="3">
    <source>
        <dbReference type="ARBA" id="ARBA00022547"/>
    </source>
</evidence>
<dbReference type="Proteomes" id="UP000017127">
    <property type="component" value="Unassembled WGS sequence"/>
</dbReference>
<evidence type="ECO:0000256" key="6">
    <source>
        <dbReference type="ARBA" id="ARBA00022989"/>
    </source>
</evidence>
<dbReference type="NCBIfam" id="TIGR03321">
    <property type="entry name" value="alt_F1F0_F0_B"/>
    <property type="match status" value="1"/>
</dbReference>